<dbReference type="InterPro" id="IPR011009">
    <property type="entry name" value="Kinase-like_dom_sf"/>
</dbReference>
<feature type="domain" description="Protein kinase" evidence="1">
    <location>
        <begin position="52"/>
        <end position="488"/>
    </location>
</feature>
<evidence type="ECO:0000259" key="1">
    <source>
        <dbReference type="PROSITE" id="PS50011"/>
    </source>
</evidence>
<dbReference type="PANTHER" id="PTHR21310:SF37">
    <property type="entry name" value="AMINOGLYCOSIDE PHOSPHOTRANSFERASE DOMAIN-CONTAINING PROTEIN"/>
    <property type="match status" value="1"/>
</dbReference>
<keyword evidence="3" id="KW-1185">Reference proteome</keyword>
<sequence>MPSKARRTCMDKDDLIWEKLDERVDGWLKIAQTSDVYRSVAQFIIKYRPGKAVEMHRAFKGGYNVVYRLEYEDGTSAIMRIPIKDVVPAPFHDEKVRYEVAVMRYVGEHTAIPVPRVYHYGTAADNPLGLGPFIIMDYIEHYETLSGVLRDPDRPVEKRPILNPNIDENRLAFLYEQVANVLLQLDALRFPRIGSLVEDAETGKIEVKGRPLLANMIDLAIHTDMPPEGILPPADTTYADSNSWFAALADMHMAQLVFQHRDAVEDADDARDKYVARQLFRRVATQGHYSPDNKTSADSTRRAISLYSEDLRPANILLDREDRIVGVIDWEFAYAAPLSFSSAPPWWLLMEDPESWSPGGVEGWQQMYGPRLDTFLAAMERVESRRSVPPEAALSTRMRNSWNSKMWMRNYASRRSWAFDFLWWKHLDEGFFGPNKDQDHKARLAELPSGQRQIMEELVQQKLKEEEDKDITVWSSDDTVSYFQKYLL</sequence>
<organism evidence="2 3">
    <name type="scientific">Sporothrix curviconia</name>
    <dbReference type="NCBI Taxonomy" id="1260050"/>
    <lineage>
        <taxon>Eukaryota</taxon>
        <taxon>Fungi</taxon>
        <taxon>Dikarya</taxon>
        <taxon>Ascomycota</taxon>
        <taxon>Pezizomycotina</taxon>
        <taxon>Sordariomycetes</taxon>
        <taxon>Sordariomycetidae</taxon>
        <taxon>Ophiostomatales</taxon>
        <taxon>Ophiostomataceae</taxon>
        <taxon>Sporothrix</taxon>
    </lineage>
</organism>
<accession>A0ABP0CSK9</accession>
<dbReference type="SUPFAM" id="SSF56112">
    <property type="entry name" value="Protein kinase-like (PK-like)"/>
    <property type="match status" value="1"/>
</dbReference>
<dbReference type="Gene3D" id="3.30.200.20">
    <property type="entry name" value="Phosphorylase Kinase, domain 1"/>
    <property type="match status" value="1"/>
</dbReference>
<dbReference type="PROSITE" id="PS50011">
    <property type="entry name" value="PROTEIN_KINASE_DOM"/>
    <property type="match status" value="1"/>
</dbReference>
<gene>
    <name evidence="2" type="ORF">SCUCBS95973_008981</name>
</gene>
<dbReference type="InterPro" id="IPR002575">
    <property type="entry name" value="Aminoglycoside_PTrfase"/>
</dbReference>
<dbReference type="InterPro" id="IPR051678">
    <property type="entry name" value="AGP_Transferase"/>
</dbReference>
<proteinExistence type="predicted"/>
<name>A0ABP0CSK9_9PEZI</name>
<protein>
    <recommendedName>
        <fullName evidence="1">Protein kinase domain-containing protein</fullName>
    </recommendedName>
</protein>
<dbReference type="EMBL" id="CAWUHB010000086">
    <property type="protein sequence ID" value="CAK7234572.1"/>
    <property type="molecule type" value="Genomic_DNA"/>
</dbReference>
<dbReference type="Gene3D" id="3.90.1200.10">
    <property type="match status" value="1"/>
</dbReference>
<dbReference type="PANTHER" id="PTHR21310">
    <property type="entry name" value="AMINOGLYCOSIDE PHOSPHOTRANSFERASE-RELATED-RELATED"/>
    <property type="match status" value="1"/>
</dbReference>
<comment type="caution">
    <text evidence="2">The sequence shown here is derived from an EMBL/GenBank/DDBJ whole genome shotgun (WGS) entry which is preliminary data.</text>
</comment>
<dbReference type="Proteomes" id="UP001642405">
    <property type="component" value="Unassembled WGS sequence"/>
</dbReference>
<evidence type="ECO:0000313" key="2">
    <source>
        <dbReference type="EMBL" id="CAK7234572.1"/>
    </source>
</evidence>
<evidence type="ECO:0000313" key="3">
    <source>
        <dbReference type="Proteomes" id="UP001642405"/>
    </source>
</evidence>
<reference evidence="2 3" key="1">
    <citation type="submission" date="2024-01" db="EMBL/GenBank/DDBJ databases">
        <authorList>
            <person name="Allen C."/>
            <person name="Tagirdzhanova G."/>
        </authorList>
    </citation>
    <scope>NUCLEOTIDE SEQUENCE [LARGE SCALE GENOMIC DNA]</scope>
</reference>
<dbReference type="InterPro" id="IPR000719">
    <property type="entry name" value="Prot_kinase_dom"/>
</dbReference>
<dbReference type="Pfam" id="PF01636">
    <property type="entry name" value="APH"/>
    <property type="match status" value="1"/>
</dbReference>